<reference evidence="3" key="1">
    <citation type="submission" date="2018-08" db="EMBL/GenBank/DDBJ databases">
        <authorList>
            <person name="Chevrot R."/>
        </authorList>
    </citation>
    <scope>NUCLEOTIDE SEQUENCE [LARGE SCALE GENOMIC DNA]</scope>
</reference>
<dbReference type="EMBL" id="LS992241">
    <property type="protein sequence ID" value="SYX81802.1"/>
    <property type="molecule type" value="Genomic_DNA"/>
</dbReference>
<evidence type="ECO:0000313" key="2">
    <source>
        <dbReference type="EMBL" id="SYX81802.1"/>
    </source>
</evidence>
<name>A0A383R5I4_PAEAL</name>
<feature type="region of interest" description="Disordered" evidence="1">
    <location>
        <begin position="84"/>
        <end position="115"/>
    </location>
</feature>
<evidence type="ECO:0000313" key="3">
    <source>
        <dbReference type="Proteomes" id="UP000304148"/>
    </source>
</evidence>
<dbReference type="Proteomes" id="UP000304148">
    <property type="component" value="Chromosome"/>
</dbReference>
<dbReference type="AlphaFoldDB" id="A0A383R5I4"/>
<evidence type="ECO:0000256" key="1">
    <source>
        <dbReference type="SAM" id="MobiDB-lite"/>
    </source>
</evidence>
<proteinExistence type="predicted"/>
<organism evidence="2 3">
    <name type="scientific">Paenibacillus alvei</name>
    <name type="common">Bacillus alvei</name>
    <dbReference type="NCBI Taxonomy" id="44250"/>
    <lineage>
        <taxon>Bacteria</taxon>
        <taxon>Bacillati</taxon>
        <taxon>Bacillota</taxon>
        <taxon>Bacilli</taxon>
        <taxon>Bacillales</taxon>
        <taxon>Paenibacillaceae</taxon>
        <taxon>Paenibacillus</taxon>
    </lineage>
</organism>
<protein>
    <submittedName>
        <fullName evidence="2">Uncharacterized protein</fullName>
    </submittedName>
</protein>
<feature type="compositionally biased region" description="Polar residues" evidence="1">
    <location>
        <begin position="100"/>
        <end position="110"/>
    </location>
</feature>
<accession>A0A383R5I4</accession>
<gene>
    <name evidence="2" type="ORF">PBLR_10221</name>
</gene>
<sequence length="231" mass="25627">MRNQSPYDYVNWLSSGMADTLKGAFNPDDPLSKEHWMNSFGVFTSVAGARGVVPKSGGPTLPKVRVPEKTPVPKVREQGNLDVNKRKDGFEGAGEGTRKTGANNSSYSGQTGQGLGKIEGKELNVSLKGLNIVKEHLSQNFGDFPENLAMIKRLEEALANNKKISGADASFYMHEVSESTMMKKGIDYDTAHEMALQKYDVSRFSVYHADVIKSMPDIFNKNWRKFWGVEE</sequence>